<feature type="transmembrane region" description="Helical" evidence="2">
    <location>
        <begin position="7"/>
        <end position="28"/>
    </location>
</feature>
<name>A0A6J6T2K0_9ZZZZ</name>
<evidence type="ECO:0000259" key="3">
    <source>
        <dbReference type="Pfam" id="PF03816"/>
    </source>
</evidence>
<dbReference type="Gene3D" id="3.40.630.190">
    <property type="entry name" value="LCP protein"/>
    <property type="match status" value="1"/>
</dbReference>
<feature type="compositionally biased region" description="Low complexity" evidence="1">
    <location>
        <begin position="338"/>
        <end position="352"/>
    </location>
</feature>
<evidence type="ECO:0000256" key="1">
    <source>
        <dbReference type="SAM" id="MobiDB-lite"/>
    </source>
</evidence>
<dbReference type="InterPro" id="IPR004474">
    <property type="entry name" value="LytR_CpsA_psr"/>
</dbReference>
<protein>
    <submittedName>
        <fullName evidence="4">Unannotated protein</fullName>
    </submittedName>
</protein>
<dbReference type="PANTHER" id="PTHR33392:SF6">
    <property type="entry name" value="POLYISOPRENYL-TEICHOIC ACID--PEPTIDOGLYCAN TEICHOIC ACID TRANSFERASE TAGU"/>
    <property type="match status" value="1"/>
</dbReference>
<keyword evidence="2" id="KW-0812">Transmembrane</keyword>
<keyword evidence="2" id="KW-0472">Membrane</keyword>
<evidence type="ECO:0000256" key="2">
    <source>
        <dbReference type="SAM" id="Phobius"/>
    </source>
</evidence>
<organism evidence="4">
    <name type="scientific">freshwater metagenome</name>
    <dbReference type="NCBI Taxonomy" id="449393"/>
    <lineage>
        <taxon>unclassified sequences</taxon>
        <taxon>metagenomes</taxon>
        <taxon>ecological metagenomes</taxon>
    </lineage>
</organism>
<feature type="domain" description="Cell envelope-related transcriptional attenuator" evidence="3">
    <location>
        <begin position="88"/>
        <end position="244"/>
    </location>
</feature>
<dbReference type="PANTHER" id="PTHR33392">
    <property type="entry name" value="POLYISOPRENYL-TEICHOIC ACID--PEPTIDOGLYCAN TEICHOIC ACID TRANSFERASE TAGU"/>
    <property type="match status" value="1"/>
</dbReference>
<proteinExistence type="predicted"/>
<dbReference type="EMBL" id="CAEZZF010000001">
    <property type="protein sequence ID" value="CAB4741208.1"/>
    <property type="molecule type" value="Genomic_DNA"/>
</dbReference>
<dbReference type="Pfam" id="PF03816">
    <property type="entry name" value="LytR_cpsA_psr"/>
    <property type="match status" value="1"/>
</dbReference>
<reference evidence="4" key="1">
    <citation type="submission" date="2020-05" db="EMBL/GenBank/DDBJ databases">
        <authorList>
            <person name="Chiriac C."/>
            <person name="Salcher M."/>
            <person name="Ghai R."/>
            <person name="Kavagutti S V."/>
        </authorList>
    </citation>
    <scope>NUCLEOTIDE SEQUENCE</scope>
</reference>
<accession>A0A6J6T2K0</accession>
<dbReference type="NCBIfam" id="TIGR00350">
    <property type="entry name" value="lytR_cpsA_psr"/>
    <property type="match status" value="1"/>
</dbReference>
<keyword evidence="2" id="KW-1133">Transmembrane helix</keyword>
<evidence type="ECO:0000313" key="4">
    <source>
        <dbReference type="EMBL" id="CAB4741208.1"/>
    </source>
</evidence>
<sequence length="371" mass="39888">MKATRPIRIITSLSIAIVAISAISWLGLGQVSGAINRIDVFGSLSKRPDKPNTALNYLLVGSDTRVGLTKEQSKLLRVGTTKSAAGARSDTMLLVHINKARDKATIISIPRDSLVTIPAHQSSLYKDRTVAAAKGRINAAYAWGGAPLLIQTIEQETGVRIDHYIEIGFAGFAGMVDALGGIQVCTKKDINDPKSHLILNAGIHTLNGVEALKYVRTRDFDGMGDIGRMQRQQQFMSAVLRKVTSTGVLLNPIKLVNFFNAAIATVQTDTQLNRSDLITLAKQLKNLSASKVRTLTIPLGNANARVPGLGSVVTWDKVLAPDLFNRLREDLPLVDEVTPSPSASSSTSATPTVIDKFKTRTADENPCGALK</sequence>
<dbReference type="AlphaFoldDB" id="A0A6J6T2K0"/>
<dbReference type="InterPro" id="IPR050922">
    <property type="entry name" value="LytR/CpsA/Psr_CW_biosynth"/>
</dbReference>
<feature type="region of interest" description="Disordered" evidence="1">
    <location>
        <begin position="336"/>
        <end position="371"/>
    </location>
</feature>
<gene>
    <name evidence="4" type="ORF">UFOPK2837_00005</name>
</gene>